<sequence>MAAFALRRRSPWLIGATIVVALVVVLGLRSCQGQVIEVDGVTVLVGEYDGGASDIRAGGVLEVVGGCLGAEGRVYVFPHGTEVVDEDPLTIDIPEWGEVAVGEEFHVAMGSAEGREADGASPGSFEIAGVDVPADCAAYDVFVAG</sequence>
<protein>
    <submittedName>
        <fullName evidence="1">Uncharacterized protein</fullName>
    </submittedName>
</protein>
<proteinExistence type="predicted"/>
<reference evidence="1 2" key="1">
    <citation type="submission" date="2019-09" db="EMBL/GenBank/DDBJ databases">
        <title>Nocardioides panacisoli sp. nov., isolated from the soil of a ginseng field.</title>
        <authorList>
            <person name="Cho C."/>
        </authorList>
    </citation>
    <scope>NUCLEOTIDE SEQUENCE [LARGE SCALE GENOMIC DNA]</scope>
    <source>
        <strain evidence="1 2">BN130099</strain>
    </source>
</reference>
<dbReference type="EMBL" id="VUJV01000006">
    <property type="protein sequence ID" value="KAA1416780.1"/>
    <property type="molecule type" value="Genomic_DNA"/>
</dbReference>
<comment type="caution">
    <text evidence="1">The sequence shown here is derived from an EMBL/GenBank/DDBJ whole genome shotgun (WGS) entry which is preliminary data.</text>
</comment>
<dbReference type="Proteomes" id="UP000325003">
    <property type="component" value="Unassembled WGS sequence"/>
</dbReference>
<reference evidence="1 2" key="2">
    <citation type="submission" date="2019-09" db="EMBL/GenBank/DDBJ databases">
        <authorList>
            <person name="Jin C."/>
        </authorList>
    </citation>
    <scope>NUCLEOTIDE SEQUENCE [LARGE SCALE GENOMIC DNA]</scope>
    <source>
        <strain evidence="1 2">BN130099</strain>
    </source>
</reference>
<dbReference type="AlphaFoldDB" id="A0A5B1LAG8"/>
<evidence type="ECO:0000313" key="2">
    <source>
        <dbReference type="Proteomes" id="UP000325003"/>
    </source>
</evidence>
<organism evidence="1 2">
    <name type="scientific">Nocardioides humilatus</name>
    <dbReference type="NCBI Taxonomy" id="2607660"/>
    <lineage>
        <taxon>Bacteria</taxon>
        <taxon>Bacillati</taxon>
        <taxon>Actinomycetota</taxon>
        <taxon>Actinomycetes</taxon>
        <taxon>Propionibacteriales</taxon>
        <taxon>Nocardioidaceae</taxon>
        <taxon>Nocardioides</taxon>
    </lineage>
</organism>
<accession>A0A5B1LAG8</accession>
<keyword evidence="2" id="KW-1185">Reference proteome</keyword>
<gene>
    <name evidence="1" type="ORF">F0U44_16420</name>
</gene>
<dbReference type="RefSeq" id="WP_149729450.1">
    <property type="nucleotide sequence ID" value="NZ_VUJV01000006.1"/>
</dbReference>
<name>A0A5B1LAG8_9ACTN</name>
<evidence type="ECO:0000313" key="1">
    <source>
        <dbReference type="EMBL" id="KAA1416780.1"/>
    </source>
</evidence>